<dbReference type="PANTHER" id="PTHR37540:SF5">
    <property type="entry name" value="TRANSCRIPTION FACTOR DOMAIN-CONTAINING PROTEIN"/>
    <property type="match status" value="1"/>
</dbReference>
<sequence length="360" mass="41393">MGMYPVNDFVDLSKDEQYWLEDMSYDPLYRDTLFHIARSYLDTVGKGHMFTGVALINKAMAELRKKLTEANFIITDSVLLTVLCLALISDMLGDIDATRKHLNGLWQLIKLRGGLLGLTEKYSLRVKCSRLDLRLALRTGARPVFLCGQDYQWNPSLLRPMKASTATPIHTVCSTPDIRLVNIWLDLKDFTNSINMAQQTCQKLASKQFQEILISLQYRLQCLAYGHHDIQEIIRHVMLACATTLFMKATDLPAQCRPLAMQLRQDLGYLESQDDKNLLKLQVWSICISRASVLSTEGELPWLNNWLRKACRMLEVSSWEEARRILKHFIWVDLIHGPIGQPFFEEASQCQYFGQISDDR</sequence>
<protein>
    <submittedName>
        <fullName evidence="2">Uncharacterized protein</fullName>
    </submittedName>
</protein>
<organism evidence="2 3">
    <name type="scientific">Clonostachys chloroleuca</name>
    <dbReference type="NCBI Taxonomy" id="1926264"/>
    <lineage>
        <taxon>Eukaryota</taxon>
        <taxon>Fungi</taxon>
        <taxon>Dikarya</taxon>
        <taxon>Ascomycota</taxon>
        <taxon>Pezizomycotina</taxon>
        <taxon>Sordariomycetes</taxon>
        <taxon>Hypocreomycetidae</taxon>
        <taxon>Hypocreales</taxon>
        <taxon>Bionectriaceae</taxon>
        <taxon>Clonostachys</taxon>
    </lineage>
</organism>
<proteinExistence type="predicted"/>
<evidence type="ECO:0000313" key="2">
    <source>
        <dbReference type="EMBL" id="CAI6088330.1"/>
    </source>
</evidence>
<dbReference type="AlphaFoldDB" id="A0AA35M0N4"/>
<reference evidence="2" key="1">
    <citation type="submission" date="2023-01" db="EMBL/GenBank/DDBJ databases">
        <authorList>
            <person name="Piombo E."/>
        </authorList>
    </citation>
    <scope>NUCLEOTIDE SEQUENCE</scope>
</reference>
<dbReference type="PANTHER" id="PTHR37540">
    <property type="entry name" value="TRANSCRIPTION FACTOR (ACR-2), PUTATIVE-RELATED-RELATED"/>
    <property type="match status" value="1"/>
</dbReference>
<keyword evidence="1" id="KW-0539">Nucleus</keyword>
<gene>
    <name evidence="2" type="ORF">CCHLO57077_00010792</name>
</gene>
<keyword evidence="3" id="KW-1185">Reference proteome</keyword>
<dbReference type="InterPro" id="IPR021858">
    <property type="entry name" value="Fun_TF"/>
</dbReference>
<dbReference type="Pfam" id="PF11951">
    <property type="entry name" value="Fungal_trans_2"/>
    <property type="match status" value="1"/>
</dbReference>
<name>A0AA35M0N4_9HYPO</name>
<evidence type="ECO:0000256" key="1">
    <source>
        <dbReference type="ARBA" id="ARBA00023242"/>
    </source>
</evidence>
<dbReference type="EMBL" id="CABFNP030000823">
    <property type="protein sequence ID" value="CAI6088330.1"/>
    <property type="molecule type" value="Genomic_DNA"/>
</dbReference>
<accession>A0AA35M0N4</accession>
<comment type="caution">
    <text evidence="2">The sequence shown here is derived from an EMBL/GenBank/DDBJ whole genome shotgun (WGS) entry which is preliminary data.</text>
</comment>
<dbReference type="Proteomes" id="UP001160390">
    <property type="component" value="Unassembled WGS sequence"/>
</dbReference>
<evidence type="ECO:0000313" key="3">
    <source>
        <dbReference type="Proteomes" id="UP001160390"/>
    </source>
</evidence>